<dbReference type="InterPro" id="IPR017853">
    <property type="entry name" value="GH"/>
</dbReference>
<dbReference type="GO" id="GO:0004563">
    <property type="term" value="F:beta-N-acetylhexosaminidase activity"/>
    <property type="evidence" value="ECO:0007669"/>
    <property type="project" value="UniProtKB-EC"/>
</dbReference>
<dbReference type="PANTHER" id="PTHR30480:SF13">
    <property type="entry name" value="BETA-HEXOSAMINIDASE"/>
    <property type="match status" value="1"/>
</dbReference>
<dbReference type="Pfam" id="PF00933">
    <property type="entry name" value="Glyco_hydro_3"/>
    <property type="match status" value="1"/>
</dbReference>
<evidence type="ECO:0000256" key="3">
    <source>
        <dbReference type="ARBA" id="ARBA00012663"/>
    </source>
</evidence>
<dbReference type="AlphaFoldDB" id="A0A1W1EIF3"/>
<dbReference type="GO" id="GO:0009254">
    <property type="term" value="P:peptidoglycan turnover"/>
    <property type="evidence" value="ECO:0007669"/>
    <property type="project" value="TreeGrafter"/>
</dbReference>
<sequence length="360" mass="40088">MKKIFLTTLLTLSFVYSESRVEVEKLIGNMFMVGFFGTKINANSQITKDIKRYNLGGVILFDRNPINKSKPKNISSPKQVKALSSKLQKYANGRLLIAVDQEGGRVQRLSPKNGFSRKYSSPSKIVKSNNFDEYNIMAKELNSVGVNFNLAPVVDLAINPKNRVIVKLGRSYGKNPSKVVSSATKFIKSMSNQGVLTSLKHFPGHGSSLGDTHKGFVDITNTWQKSELIPYKKLINSGMVDTIMVAHVINGQIDKKYPASLSNKTINKLLRGKMGYDGVVISDDLQMYAISKHYNLRNTIKLSINAGVDIMLFGNQLSPKKILTTKKLVDTTYSLYKSGEISLSQLKIANDRINKLKSRL</sequence>
<keyword evidence="5 7" id="KW-0326">Glycosidase</keyword>
<dbReference type="Gene3D" id="3.20.20.300">
    <property type="entry name" value="Glycoside hydrolase, family 3, N-terminal domain"/>
    <property type="match status" value="1"/>
</dbReference>
<dbReference type="InterPro" id="IPR050226">
    <property type="entry name" value="NagZ_Beta-hexosaminidase"/>
</dbReference>
<proteinExistence type="inferred from homology"/>
<dbReference type="InterPro" id="IPR036962">
    <property type="entry name" value="Glyco_hydro_3_N_sf"/>
</dbReference>
<comment type="catalytic activity">
    <reaction evidence="1">
        <text>Hydrolysis of terminal non-reducing N-acetyl-D-hexosamine residues in N-acetyl-beta-D-hexosaminides.</text>
        <dbReference type="EC" id="3.2.1.52"/>
    </reaction>
</comment>
<feature type="domain" description="Glycoside hydrolase family 3 N-terminal" evidence="6">
    <location>
        <begin position="24"/>
        <end position="355"/>
    </location>
</feature>
<protein>
    <recommendedName>
        <fullName evidence="3">beta-N-acetylhexosaminidase</fullName>
        <ecNumber evidence="3">3.2.1.52</ecNumber>
    </recommendedName>
</protein>
<dbReference type="SUPFAM" id="SSF51445">
    <property type="entry name" value="(Trans)glycosidases"/>
    <property type="match status" value="1"/>
</dbReference>
<reference evidence="7" key="1">
    <citation type="submission" date="2016-10" db="EMBL/GenBank/DDBJ databases">
        <authorList>
            <person name="de Groot N.N."/>
        </authorList>
    </citation>
    <scope>NUCLEOTIDE SEQUENCE</scope>
</reference>
<evidence type="ECO:0000256" key="2">
    <source>
        <dbReference type="ARBA" id="ARBA00005336"/>
    </source>
</evidence>
<comment type="similarity">
    <text evidence="2">Belongs to the glycosyl hydrolase 3 family.</text>
</comment>
<name>A0A1W1EIF3_9ZZZZ</name>
<evidence type="ECO:0000313" key="7">
    <source>
        <dbReference type="EMBL" id="SHO80658.1"/>
    </source>
</evidence>
<evidence type="ECO:0000256" key="1">
    <source>
        <dbReference type="ARBA" id="ARBA00001231"/>
    </source>
</evidence>
<dbReference type="EMBL" id="FRYL01000015">
    <property type="protein sequence ID" value="SHO80658.1"/>
    <property type="molecule type" value="Genomic_DNA"/>
</dbReference>
<accession>A0A1W1EIF3</accession>
<evidence type="ECO:0000259" key="6">
    <source>
        <dbReference type="Pfam" id="PF00933"/>
    </source>
</evidence>
<evidence type="ECO:0000256" key="5">
    <source>
        <dbReference type="ARBA" id="ARBA00023295"/>
    </source>
</evidence>
<dbReference type="InterPro" id="IPR001764">
    <property type="entry name" value="Glyco_hydro_3_N"/>
</dbReference>
<evidence type="ECO:0000256" key="4">
    <source>
        <dbReference type="ARBA" id="ARBA00022801"/>
    </source>
</evidence>
<dbReference type="EC" id="3.2.1.52" evidence="3"/>
<dbReference type="PANTHER" id="PTHR30480">
    <property type="entry name" value="BETA-HEXOSAMINIDASE-RELATED"/>
    <property type="match status" value="1"/>
</dbReference>
<gene>
    <name evidence="7" type="ORF">MNB_SV-15-706</name>
</gene>
<keyword evidence="4 7" id="KW-0378">Hydrolase</keyword>
<organism evidence="7">
    <name type="scientific">hydrothermal vent metagenome</name>
    <dbReference type="NCBI Taxonomy" id="652676"/>
    <lineage>
        <taxon>unclassified sequences</taxon>
        <taxon>metagenomes</taxon>
        <taxon>ecological metagenomes</taxon>
    </lineage>
</organism>
<dbReference type="GO" id="GO:0005975">
    <property type="term" value="P:carbohydrate metabolic process"/>
    <property type="evidence" value="ECO:0007669"/>
    <property type="project" value="InterPro"/>
</dbReference>